<dbReference type="AlphaFoldDB" id="A0A7G3Z9P6"/>
<dbReference type="GeneID" id="59323329"/>
<proteinExistence type="predicted"/>
<name>A0A7G3Z9P6_9SACH</name>
<dbReference type="RefSeq" id="XP_037136907.1">
    <property type="nucleotide sequence ID" value="XM_037281012.1"/>
</dbReference>
<dbReference type="KEGG" id="tgb:HG536_0A00490"/>
<dbReference type="Proteomes" id="UP000515788">
    <property type="component" value="Chromosome 1"/>
</dbReference>
<dbReference type="OrthoDB" id="3979149at2759"/>
<evidence type="ECO:0000313" key="1">
    <source>
        <dbReference type="EMBL" id="QLL30232.1"/>
    </source>
</evidence>
<evidence type="ECO:0000313" key="2">
    <source>
        <dbReference type="Proteomes" id="UP000515788"/>
    </source>
</evidence>
<gene>
    <name evidence="1" type="ORF">HG536_0A00490</name>
</gene>
<accession>A0A7G3Z9P6</accession>
<dbReference type="EMBL" id="CP059246">
    <property type="protein sequence ID" value="QLL30232.1"/>
    <property type="molecule type" value="Genomic_DNA"/>
</dbReference>
<organism evidence="1 2">
    <name type="scientific">Torulaspora globosa</name>
    <dbReference type="NCBI Taxonomy" id="48254"/>
    <lineage>
        <taxon>Eukaryota</taxon>
        <taxon>Fungi</taxon>
        <taxon>Dikarya</taxon>
        <taxon>Ascomycota</taxon>
        <taxon>Saccharomycotina</taxon>
        <taxon>Saccharomycetes</taxon>
        <taxon>Saccharomycetales</taxon>
        <taxon>Saccharomycetaceae</taxon>
        <taxon>Torulaspora</taxon>
    </lineage>
</organism>
<keyword evidence="2" id="KW-1185">Reference proteome</keyword>
<protein>
    <recommendedName>
        <fullName evidence="3">Ceramide synthase subunit LIP1</fullName>
    </recommendedName>
</protein>
<reference evidence="1 2" key="1">
    <citation type="submission" date="2020-06" db="EMBL/GenBank/DDBJ databases">
        <title>The yeast mating-type switching endonuclease HO is a domesticated member of an unorthodox homing genetic element family.</title>
        <authorList>
            <person name="Coughlan A.Y."/>
            <person name="Lombardi L."/>
            <person name="Braun-Galleani S."/>
            <person name="Martos A.R."/>
            <person name="Galeote V."/>
            <person name="Bigey F."/>
            <person name="Dequin S."/>
            <person name="Byrne K.P."/>
            <person name="Wolfe K.H."/>
        </authorList>
    </citation>
    <scope>NUCLEOTIDE SEQUENCE [LARGE SCALE GENOMIC DNA]</scope>
    <source>
        <strain evidence="1 2">CBS764</strain>
    </source>
</reference>
<sequence>MARRKAQVNSLFQCTAVCLMLIAAVEYFKYATRIHYEWFHCTPTVEKIGTSDSSVIMLSSRGGPSCDKRGEFKTIVKRISRDFEPNSEHLSFCIKENADVPAVHYPIDENKGAPGYIAYAGYDSDLQLVKEMCADSPIYHF</sequence>
<evidence type="ECO:0008006" key="3">
    <source>
        <dbReference type="Google" id="ProtNLM"/>
    </source>
</evidence>